<evidence type="ECO:0000313" key="1">
    <source>
        <dbReference type="EMBL" id="QNV40476.1"/>
    </source>
</evidence>
<name>A0A7H2BLD0_9MICC</name>
<organism evidence="1 2">
    <name type="scientific">Rothia amarae</name>
    <dbReference type="NCBI Taxonomy" id="169480"/>
    <lineage>
        <taxon>Bacteria</taxon>
        <taxon>Bacillati</taxon>
        <taxon>Actinomycetota</taxon>
        <taxon>Actinomycetes</taxon>
        <taxon>Micrococcales</taxon>
        <taxon>Micrococcaceae</taxon>
        <taxon>Rothia</taxon>
    </lineage>
</organism>
<proteinExistence type="predicted"/>
<dbReference type="Proteomes" id="UP000516421">
    <property type="component" value="Chromosome"/>
</dbReference>
<sequence>MNTLLNKLRIKLTEIARDPKNQEKIRQYAGKAVEVVQGFLRNRKRK</sequence>
<dbReference type="RefSeq" id="WP_190618052.1">
    <property type="nucleotide sequence ID" value="NZ_CP061538.1"/>
</dbReference>
<reference evidence="1 2" key="1">
    <citation type="submission" date="2020-09" db="EMBL/GenBank/DDBJ databases">
        <title>Investigation of environmental microbe.</title>
        <authorList>
            <person name="Ou Y."/>
            <person name="Kang Q."/>
        </authorList>
    </citation>
    <scope>NUCLEOTIDE SEQUENCE [LARGE SCALE GENOMIC DNA]</scope>
    <source>
        <strain evidence="1 2">KJZ-9</strain>
    </source>
</reference>
<keyword evidence="2" id="KW-1185">Reference proteome</keyword>
<evidence type="ECO:0000313" key="2">
    <source>
        <dbReference type="Proteomes" id="UP000516421"/>
    </source>
</evidence>
<protein>
    <submittedName>
        <fullName evidence="1">Uncharacterized protein</fullName>
    </submittedName>
</protein>
<dbReference type="KEGG" id="rama:IDM48_03415"/>
<dbReference type="EMBL" id="CP061538">
    <property type="protein sequence ID" value="QNV40476.1"/>
    <property type="molecule type" value="Genomic_DNA"/>
</dbReference>
<accession>A0A7H2BLD0</accession>
<dbReference type="AlphaFoldDB" id="A0A7H2BLD0"/>
<gene>
    <name evidence="1" type="ORF">IDM48_03415</name>
</gene>